<keyword evidence="9" id="KW-0325">Glycoprotein</keyword>
<keyword evidence="2" id="KW-0723">Serine/threonine-protein kinase</keyword>
<keyword evidence="7" id="KW-0067">ATP-binding</keyword>
<evidence type="ECO:0000256" key="8">
    <source>
        <dbReference type="ARBA" id="ARBA00023157"/>
    </source>
</evidence>
<organism evidence="13 14">
    <name type="scientific">Cucurbita maxima</name>
    <name type="common">Pumpkin</name>
    <name type="synonym">Winter squash</name>
    <dbReference type="NCBI Taxonomy" id="3661"/>
    <lineage>
        <taxon>Eukaryota</taxon>
        <taxon>Viridiplantae</taxon>
        <taxon>Streptophyta</taxon>
        <taxon>Embryophyta</taxon>
        <taxon>Tracheophyta</taxon>
        <taxon>Spermatophyta</taxon>
        <taxon>Magnoliopsida</taxon>
        <taxon>eudicotyledons</taxon>
        <taxon>Gunneridae</taxon>
        <taxon>Pentapetalae</taxon>
        <taxon>rosids</taxon>
        <taxon>fabids</taxon>
        <taxon>Cucurbitales</taxon>
        <taxon>Cucurbitaceae</taxon>
        <taxon>Cucurbiteae</taxon>
        <taxon>Cucurbita</taxon>
    </lineage>
</organism>
<dbReference type="SUPFAM" id="SSF56112">
    <property type="entry name" value="Protein kinase-like (PK-like)"/>
    <property type="match status" value="1"/>
</dbReference>
<dbReference type="GO" id="GO:0004674">
    <property type="term" value="F:protein serine/threonine kinase activity"/>
    <property type="evidence" value="ECO:0007669"/>
    <property type="project" value="UniProtKB-KW"/>
</dbReference>
<dbReference type="GO" id="GO:0005886">
    <property type="term" value="C:plasma membrane"/>
    <property type="evidence" value="ECO:0007669"/>
    <property type="project" value="TreeGrafter"/>
</dbReference>
<dbReference type="InterPro" id="IPR001245">
    <property type="entry name" value="Ser-Thr/Tyr_kinase_cat_dom"/>
</dbReference>
<keyword evidence="3" id="KW-0808">Transferase</keyword>
<evidence type="ECO:0000256" key="9">
    <source>
        <dbReference type="ARBA" id="ARBA00023180"/>
    </source>
</evidence>
<dbReference type="InterPro" id="IPR008271">
    <property type="entry name" value="Ser/Thr_kinase_AS"/>
</dbReference>
<evidence type="ECO:0000256" key="6">
    <source>
        <dbReference type="ARBA" id="ARBA00022777"/>
    </source>
</evidence>
<sequence length="206" mass="23034">MLYLHQDSRLKIIHRDLKASNILLDANLNPKIADFGMARIFGQDQIQANTNRIVGTYGYMSPEYAMEGLFSMKSDVYSFGVLVLEIITGKKNTNYDSSYLNLVGHVWELWKLEKAMELVDPSLEESSSGYEVMRCLQIGLLCVQEDPTDRPTMSNVVFMLGNEVGVPSPKKPAFILKRKYNSGDPSTSTEGANSVNDLTISIINAR</sequence>
<gene>
    <name evidence="14" type="primary">LOC111495418</name>
</gene>
<dbReference type="PANTHER" id="PTHR27002:SF1095">
    <property type="entry name" value="G-TYPE LECTIN S-RECEPTOR-LIKE SERINE_THREONINE-PROTEIN KINASE RKS1"/>
    <property type="match status" value="1"/>
</dbReference>
<evidence type="ECO:0000256" key="1">
    <source>
        <dbReference type="ARBA" id="ARBA00012513"/>
    </source>
</evidence>
<dbReference type="GeneID" id="111495418"/>
<reference evidence="14" key="1">
    <citation type="submission" date="2025-08" db="UniProtKB">
        <authorList>
            <consortium name="RefSeq"/>
        </authorList>
    </citation>
    <scope>IDENTIFICATION</scope>
    <source>
        <tissue evidence="14">Young leaves</tissue>
    </source>
</reference>
<dbReference type="PROSITE" id="PS00108">
    <property type="entry name" value="PROTEIN_KINASE_ST"/>
    <property type="match status" value="1"/>
</dbReference>
<accession>A0A6J1KKL7</accession>
<evidence type="ECO:0000256" key="2">
    <source>
        <dbReference type="ARBA" id="ARBA00022527"/>
    </source>
</evidence>
<dbReference type="AlphaFoldDB" id="A0A6J1KKL7"/>
<protein>
    <recommendedName>
        <fullName evidence="1">non-specific serine/threonine protein kinase</fullName>
        <ecNumber evidence="1">2.7.11.1</ecNumber>
    </recommendedName>
</protein>
<keyword evidence="5" id="KW-0547">Nucleotide-binding</keyword>
<evidence type="ECO:0000256" key="4">
    <source>
        <dbReference type="ARBA" id="ARBA00022729"/>
    </source>
</evidence>
<dbReference type="EC" id="2.7.11.1" evidence="1"/>
<keyword evidence="13" id="KW-1185">Reference proteome</keyword>
<keyword evidence="6" id="KW-0418">Kinase</keyword>
<evidence type="ECO:0000259" key="12">
    <source>
        <dbReference type="PROSITE" id="PS50011"/>
    </source>
</evidence>
<dbReference type="PANTHER" id="PTHR27002">
    <property type="entry name" value="RECEPTOR-LIKE SERINE/THREONINE-PROTEIN KINASE SD1-8"/>
    <property type="match status" value="1"/>
</dbReference>
<dbReference type="GO" id="GO:0005524">
    <property type="term" value="F:ATP binding"/>
    <property type="evidence" value="ECO:0007669"/>
    <property type="project" value="UniProtKB-KW"/>
</dbReference>
<evidence type="ECO:0000256" key="11">
    <source>
        <dbReference type="ARBA" id="ARBA00048679"/>
    </source>
</evidence>
<dbReference type="Pfam" id="PF07714">
    <property type="entry name" value="PK_Tyr_Ser-Thr"/>
    <property type="match status" value="1"/>
</dbReference>
<dbReference type="PROSITE" id="PS50011">
    <property type="entry name" value="PROTEIN_KINASE_DOM"/>
    <property type="match status" value="1"/>
</dbReference>
<evidence type="ECO:0000256" key="7">
    <source>
        <dbReference type="ARBA" id="ARBA00022840"/>
    </source>
</evidence>
<dbReference type="Gene3D" id="1.10.510.10">
    <property type="entry name" value="Transferase(Phosphotransferase) domain 1"/>
    <property type="match status" value="1"/>
</dbReference>
<keyword evidence="4" id="KW-0732">Signal</keyword>
<name>A0A6J1KKL7_CUCMA</name>
<dbReference type="FunFam" id="1.10.510.10:FF:000060">
    <property type="entry name" value="G-type lectin S-receptor-like serine/threonine-protein kinase"/>
    <property type="match status" value="1"/>
</dbReference>
<evidence type="ECO:0000256" key="10">
    <source>
        <dbReference type="ARBA" id="ARBA00047899"/>
    </source>
</evidence>
<evidence type="ECO:0000256" key="3">
    <source>
        <dbReference type="ARBA" id="ARBA00022679"/>
    </source>
</evidence>
<keyword evidence="8" id="KW-1015">Disulfide bond</keyword>
<dbReference type="Pfam" id="PF11883">
    <property type="entry name" value="DUF3403"/>
    <property type="match status" value="1"/>
</dbReference>
<feature type="domain" description="Protein kinase" evidence="12">
    <location>
        <begin position="1"/>
        <end position="174"/>
    </location>
</feature>
<proteinExistence type="predicted"/>
<dbReference type="InterPro" id="IPR000719">
    <property type="entry name" value="Prot_kinase_dom"/>
</dbReference>
<evidence type="ECO:0000313" key="13">
    <source>
        <dbReference type="Proteomes" id="UP000504608"/>
    </source>
</evidence>
<dbReference type="RefSeq" id="XP_023001225.1">
    <property type="nucleotide sequence ID" value="XM_023145457.1"/>
</dbReference>
<dbReference type="Proteomes" id="UP000504608">
    <property type="component" value="Unplaced"/>
</dbReference>
<evidence type="ECO:0000256" key="5">
    <source>
        <dbReference type="ARBA" id="ARBA00022741"/>
    </source>
</evidence>
<comment type="catalytic activity">
    <reaction evidence="11">
        <text>L-seryl-[protein] + ATP = O-phospho-L-seryl-[protein] + ADP + H(+)</text>
        <dbReference type="Rhea" id="RHEA:17989"/>
        <dbReference type="Rhea" id="RHEA-COMP:9863"/>
        <dbReference type="Rhea" id="RHEA-COMP:11604"/>
        <dbReference type="ChEBI" id="CHEBI:15378"/>
        <dbReference type="ChEBI" id="CHEBI:29999"/>
        <dbReference type="ChEBI" id="CHEBI:30616"/>
        <dbReference type="ChEBI" id="CHEBI:83421"/>
        <dbReference type="ChEBI" id="CHEBI:456216"/>
        <dbReference type="EC" id="2.7.11.1"/>
    </reaction>
</comment>
<dbReference type="InterPro" id="IPR021820">
    <property type="entry name" value="S-locus_recpt_kinase_C"/>
</dbReference>
<evidence type="ECO:0000313" key="14">
    <source>
        <dbReference type="RefSeq" id="XP_023001225.1"/>
    </source>
</evidence>
<dbReference type="InterPro" id="IPR011009">
    <property type="entry name" value="Kinase-like_dom_sf"/>
</dbReference>
<comment type="catalytic activity">
    <reaction evidence="10">
        <text>L-threonyl-[protein] + ATP = O-phospho-L-threonyl-[protein] + ADP + H(+)</text>
        <dbReference type="Rhea" id="RHEA:46608"/>
        <dbReference type="Rhea" id="RHEA-COMP:11060"/>
        <dbReference type="Rhea" id="RHEA-COMP:11605"/>
        <dbReference type="ChEBI" id="CHEBI:15378"/>
        <dbReference type="ChEBI" id="CHEBI:30013"/>
        <dbReference type="ChEBI" id="CHEBI:30616"/>
        <dbReference type="ChEBI" id="CHEBI:61977"/>
        <dbReference type="ChEBI" id="CHEBI:456216"/>
        <dbReference type="EC" id="2.7.11.1"/>
    </reaction>
</comment>
<dbReference type="SMART" id="SM00220">
    <property type="entry name" value="S_TKc"/>
    <property type="match status" value="1"/>
</dbReference>